<accession>A0A125W3K8</accession>
<feature type="transmembrane region" description="Helical" evidence="1">
    <location>
        <begin position="6"/>
        <end position="22"/>
    </location>
</feature>
<reference evidence="3" key="1">
    <citation type="submission" date="2010-07" db="EMBL/GenBank/DDBJ databases">
        <authorList>
            <person name="Weinstock G."/>
            <person name="Sodergren E."/>
            <person name="Clifton S."/>
            <person name="Fulton L."/>
            <person name="Fulton B."/>
            <person name="Courtney L."/>
            <person name="Fronick C."/>
            <person name="Harrison M."/>
            <person name="Strong C."/>
            <person name="Farmer C."/>
            <person name="Delahaunty K."/>
            <person name="Markovic C."/>
            <person name="Hall O."/>
            <person name="Minx P."/>
            <person name="Tomlinson C."/>
            <person name="Mitreva M."/>
            <person name="Hou S."/>
            <person name="Chen J."/>
            <person name="Wollam A."/>
            <person name="Pepin K.H."/>
            <person name="Johnson M."/>
            <person name="Bhonagiri V."/>
            <person name="Zhang X."/>
            <person name="Suruliraj S."/>
            <person name="Warren W."/>
            <person name="Chinwalla A."/>
            <person name="Mardis E.R."/>
            <person name="Wilson R.K."/>
        </authorList>
    </citation>
    <scope>NUCLEOTIDE SEQUENCE [LARGE SCALE GENOMIC DNA]</scope>
    <source>
        <strain evidence="3">TX4248</strain>
    </source>
</reference>
<name>A0A125W3K8_ENTFL</name>
<evidence type="ECO:0000313" key="3">
    <source>
        <dbReference type="Proteomes" id="UP000004846"/>
    </source>
</evidence>
<evidence type="ECO:0000256" key="1">
    <source>
        <dbReference type="SAM" id="Phobius"/>
    </source>
</evidence>
<comment type="caution">
    <text evidence="2">The sequence shown here is derived from an EMBL/GenBank/DDBJ whole genome shotgun (WGS) entry which is preliminary data.</text>
</comment>
<evidence type="ECO:0000313" key="2">
    <source>
        <dbReference type="EMBL" id="EFM81990.1"/>
    </source>
</evidence>
<dbReference type="HOGENOM" id="CLU_1394438_0_0_9"/>
<dbReference type="RefSeq" id="WP_002384355.1">
    <property type="nucleotide sequence ID" value="NZ_GL454475.1"/>
</dbReference>
<protein>
    <submittedName>
        <fullName evidence="2">Uncharacterized protein</fullName>
    </submittedName>
</protein>
<keyword evidence="1" id="KW-0812">Transmembrane</keyword>
<organism evidence="2 3">
    <name type="scientific">Enterococcus faecalis TX4248</name>
    <dbReference type="NCBI Taxonomy" id="749495"/>
    <lineage>
        <taxon>Bacteria</taxon>
        <taxon>Bacillati</taxon>
        <taxon>Bacillota</taxon>
        <taxon>Bacilli</taxon>
        <taxon>Lactobacillales</taxon>
        <taxon>Enterococcaceae</taxon>
        <taxon>Enterococcus</taxon>
    </lineage>
</organism>
<sequence length="204" mass="23454">MSLNSLLLLLIFGGIAIIGYFVKDLPNLFRELAVEESRGKNEREIQKEAFFRQIKGSDIDEAFNYWTSLMVDMDNKINQIGTASGKKEFVKMQQKVLMYGSNGTVTILSSMMQHVYRRGELKNTVKVSFGDQDSTKENIQNYMLMFYIAYLISSLKKDFTGYSIDPIEILLIKINDIDSHKNKPLFEQAEKNVRKELKKLGVTI</sequence>
<gene>
    <name evidence="2" type="ORF">HMPREF9498_02422</name>
</gene>
<proteinExistence type="predicted"/>
<keyword evidence="1" id="KW-1133">Transmembrane helix</keyword>
<dbReference type="AlphaFoldDB" id="A0A125W3K8"/>
<keyword evidence="1" id="KW-0472">Membrane</keyword>
<dbReference type="Proteomes" id="UP000004846">
    <property type="component" value="Unassembled WGS sequence"/>
</dbReference>
<dbReference type="EMBL" id="AEBR01000085">
    <property type="protein sequence ID" value="EFM81990.1"/>
    <property type="molecule type" value="Genomic_DNA"/>
</dbReference>